<evidence type="ECO:0000313" key="2">
    <source>
        <dbReference type="EMBL" id="CDF34138.1"/>
    </source>
</evidence>
<evidence type="ECO:0000313" key="3">
    <source>
        <dbReference type="Proteomes" id="UP000012073"/>
    </source>
</evidence>
<reference evidence="3" key="1">
    <citation type="journal article" date="2013" name="Proc. Natl. Acad. Sci. U.S.A.">
        <title>Genome structure and metabolic features in the red seaweed Chondrus crispus shed light on evolution of the Archaeplastida.</title>
        <authorList>
            <person name="Collen J."/>
            <person name="Porcel B."/>
            <person name="Carre W."/>
            <person name="Ball S.G."/>
            <person name="Chaparro C."/>
            <person name="Tonon T."/>
            <person name="Barbeyron T."/>
            <person name="Michel G."/>
            <person name="Noel B."/>
            <person name="Valentin K."/>
            <person name="Elias M."/>
            <person name="Artiguenave F."/>
            <person name="Arun A."/>
            <person name="Aury J.M."/>
            <person name="Barbosa-Neto J.F."/>
            <person name="Bothwell J.H."/>
            <person name="Bouget F.Y."/>
            <person name="Brillet L."/>
            <person name="Cabello-Hurtado F."/>
            <person name="Capella-Gutierrez S."/>
            <person name="Charrier B."/>
            <person name="Cladiere L."/>
            <person name="Cock J.M."/>
            <person name="Coelho S.M."/>
            <person name="Colleoni C."/>
            <person name="Czjzek M."/>
            <person name="Da Silva C."/>
            <person name="Delage L."/>
            <person name="Denoeud F."/>
            <person name="Deschamps P."/>
            <person name="Dittami S.M."/>
            <person name="Gabaldon T."/>
            <person name="Gachon C.M."/>
            <person name="Groisillier A."/>
            <person name="Herve C."/>
            <person name="Jabbari K."/>
            <person name="Katinka M."/>
            <person name="Kloareg B."/>
            <person name="Kowalczyk N."/>
            <person name="Labadie K."/>
            <person name="Leblanc C."/>
            <person name="Lopez P.J."/>
            <person name="McLachlan D.H."/>
            <person name="Meslet-Cladiere L."/>
            <person name="Moustafa A."/>
            <person name="Nehr Z."/>
            <person name="Nyvall Collen P."/>
            <person name="Panaud O."/>
            <person name="Partensky F."/>
            <person name="Poulain J."/>
            <person name="Rensing S.A."/>
            <person name="Rousvoal S."/>
            <person name="Samson G."/>
            <person name="Symeonidi A."/>
            <person name="Weissenbach J."/>
            <person name="Zambounis A."/>
            <person name="Wincker P."/>
            <person name="Boyen C."/>
        </authorList>
    </citation>
    <scope>NUCLEOTIDE SEQUENCE [LARGE SCALE GENOMIC DNA]</scope>
    <source>
        <strain evidence="3">cv. Stackhouse</strain>
    </source>
</reference>
<dbReference type="Gramene" id="CDF34138">
    <property type="protein sequence ID" value="CDF34138"/>
    <property type="gene ID" value="CHC_T00002827001"/>
</dbReference>
<evidence type="ECO:0000256" key="1">
    <source>
        <dbReference type="SAM" id="MobiDB-lite"/>
    </source>
</evidence>
<organism evidence="2 3">
    <name type="scientific">Chondrus crispus</name>
    <name type="common">Carrageen Irish moss</name>
    <name type="synonym">Polymorpha crispa</name>
    <dbReference type="NCBI Taxonomy" id="2769"/>
    <lineage>
        <taxon>Eukaryota</taxon>
        <taxon>Rhodophyta</taxon>
        <taxon>Florideophyceae</taxon>
        <taxon>Rhodymeniophycidae</taxon>
        <taxon>Gigartinales</taxon>
        <taxon>Gigartinaceae</taxon>
        <taxon>Chondrus</taxon>
    </lineage>
</organism>
<dbReference type="AlphaFoldDB" id="R7Q8L5"/>
<dbReference type="Proteomes" id="UP000012073">
    <property type="component" value="Unassembled WGS sequence"/>
</dbReference>
<sequence>MRHTRGAMQRASVRHGSNVRPDGMAWSAGSRRRTKTRIMVKPWSAEGECEGAETGKWLGQGCLEMQIGRRAGDRAHAALWLLLGNRDWMWRRGRATKSRNAAGAP</sequence>
<protein>
    <submittedName>
        <fullName evidence="2">Uncharacterized protein</fullName>
    </submittedName>
</protein>
<gene>
    <name evidence="2" type="ORF">CHC_T00002827001</name>
</gene>
<dbReference type="EMBL" id="HG001674">
    <property type="protein sequence ID" value="CDF34138.1"/>
    <property type="molecule type" value="Genomic_DNA"/>
</dbReference>
<dbReference type="KEGG" id="ccp:CHC_T00002827001"/>
<dbReference type="RefSeq" id="XP_005713957.1">
    <property type="nucleotide sequence ID" value="XM_005713900.1"/>
</dbReference>
<feature type="region of interest" description="Disordered" evidence="1">
    <location>
        <begin position="1"/>
        <end position="35"/>
    </location>
</feature>
<accession>R7Q8L5</accession>
<proteinExistence type="predicted"/>
<name>R7Q8L5_CHOCR</name>
<dbReference type="GeneID" id="17321669"/>
<keyword evidence="3" id="KW-1185">Reference proteome</keyword>